<organism evidence="9 10">
    <name type="scientific">Gordonia jinghuaiqii</name>
    <dbReference type="NCBI Taxonomy" id="2758710"/>
    <lineage>
        <taxon>Bacteria</taxon>
        <taxon>Bacillati</taxon>
        <taxon>Actinomycetota</taxon>
        <taxon>Actinomycetes</taxon>
        <taxon>Mycobacteriales</taxon>
        <taxon>Gordoniaceae</taxon>
        <taxon>Gordonia</taxon>
    </lineage>
</organism>
<dbReference type="Proteomes" id="UP000515663">
    <property type="component" value="Chromosome"/>
</dbReference>
<dbReference type="KEGG" id="gji:H1R19_18235"/>
<sequence length="422" mass="45055">MTDVTIGTPESVAEFVDAARDWIESQGRRPAAGTQAAGWGAGSDDVSVFHALSDAEERALIAERCAWERAKYAAGYGAVTWPVADGGQGLPDEFEAAFADLESAYDVPAPHELVGVTINLIGPTLRLLASGERLRSLITPMMRAEILACQLFSEPGAGSDLAALGTKAVRDDDEWILNGQKVWTSGAQFADWGEILVRTDPTAPKHKGMTAFMVPMDAPGVEIRPLRQMTGGSSFNEVFLDNVRLTDDLRIGGVGDGWKVGLTTLGFERGASSDMSAVGGSARQCRELAAWTGADQDPVARQRLAAVLIGDRLADIAVHRDRADANSGDAAPGAIGSIRKMQWVNRLSATSDFARAALGRRLAVDSGEWGTFSWHQHVLGAPGYRIAGGSDEIQRNIIGERILGLPAEPRVDKNTPWSAIPR</sequence>
<comment type="similarity">
    <text evidence="2 6">Belongs to the acyl-CoA dehydrogenase family.</text>
</comment>
<protein>
    <submittedName>
        <fullName evidence="9">Acyl-CoA dehydrogenase family protein</fullName>
    </submittedName>
</protein>
<dbReference type="InterPro" id="IPR037069">
    <property type="entry name" value="AcylCoA_DH/ox_N_sf"/>
</dbReference>
<dbReference type="InterPro" id="IPR009100">
    <property type="entry name" value="AcylCoA_DH/oxidase_NM_dom_sf"/>
</dbReference>
<evidence type="ECO:0000313" key="9">
    <source>
        <dbReference type="EMBL" id="QMT00802.1"/>
    </source>
</evidence>
<evidence type="ECO:0000256" key="5">
    <source>
        <dbReference type="ARBA" id="ARBA00023002"/>
    </source>
</evidence>
<dbReference type="Gene3D" id="1.10.540.10">
    <property type="entry name" value="Acyl-CoA dehydrogenase/oxidase, N-terminal domain"/>
    <property type="match status" value="1"/>
</dbReference>
<evidence type="ECO:0000256" key="1">
    <source>
        <dbReference type="ARBA" id="ARBA00001974"/>
    </source>
</evidence>
<evidence type="ECO:0000259" key="7">
    <source>
        <dbReference type="Pfam" id="PF00441"/>
    </source>
</evidence>
<dbReference type="RefSeq" id="WP_219849743.1">
    <property type="nucleotide sequence ID" value="NZ_CP059491.1"/>
</dbReference>
<dbReference type="GO" id="GO:0016627">
    <property type="term" value="F:oxidoreductase activity, acting on the CH-CH group of donors"/>
    <property type="evidence" value="ECO:0007669"/>
    <property type="project" value="InterPro"/>
</dbReference>
<dbReference type="SUPFAM" id="SSF47203">
    <property type="entry name" value="Acyl-CoA dehydrogenase C-terminal domain-like"/>
    <property type="match status" value="1"/>
</dbReference>
<keyword evidence="10" id="KW-1185">Reference proteome</keyword>
<keyword evidence="3 6" id="KW-0285">Flavoprotein</keyword>
<dbReference type="Gene3D" id="1.20.140.10">
    <property type="entry name" value="Butyryl-CoA Dehydrogenase, subunit A, domain 3"/>
    <property type="match status" value="1"/>
</dbReference>
<keyword evidence="4 6" id="KW-0274">FAD</keyword>
<proteinExistence type="inferred from homology"/>
<gene>
    <name evidence="9" type="ORF">H1R19_18235</name>
</gene>
<evidence type="ECO:0000259" key="8">
    <source>
        <dbReference type="Pfam" id="PF02770"/>
    </source>
</evidence>
<dbReference type="AlphaFoldDB" id="A0A7D7QG53"/>
<evidence type="ECO:0000256" key="3">
    <source>
        <dbReference type="ARBA" id="ARBA00022630"/>
    </source>
</evidence>
<evidence type="ECO:0000256" key="2">
    <source>
        <dbReference type="ARBA" id="ARBA00009347"/>
    </source>
</evidence>
<dbReference type="InterPro" id="IPR006091">
    <property type="entry name" value="Acyl-CoA_Oxase/DH_mid-dom"/>
</dbReference>
<dbReference type="Pfam" id="PF02770">
    <property type="entry name" value="Acyl-CoA_dh_M"/>
    <property type="match status" value="1"/>
</dbReference>
<dbReference type="PANTHER" id="PTHR43292">
    <property type="entry name" value="ACYL-COA DEHYDROGENASE"/>
    <property type="match status" value="1"/>
</dbReference>
<feature type="domain" description="Acyl-CoA dehydrogenase/oxidase C-terminal" evidence="7">
    <location>
        <begin position="255"/>
        <end position="403"/>
    </location>
</feature>
<dbReference type="Pfam" id="PF00441">
    <property type="entry name" value="Acyl-CoA_dh_1"/>
    <property type="match status" value="1"/>
</dbReference>
<evidence type="ECO:0000313" key="10">
    <source>
        <dbReference type="Proteomes" id="UP000515663"/>
    </source>
</evidence>
<keyword evidence="5 6" id="KW-0560">Oxidoreductase</keyword>
<dbReference type="GO" id="GO:0050660">
    <property type="term" value="F:flavin adenine dinucleotide binding"/>
    <property type="evidence" value="ECO:0007669"/>
    <property type="project" value="InterPro"/>
</dbReference>
<reference evidence="10" key="1">
    <citation type="submission" date="2020-07" db="EMBL/GenBank/DDBJ databases">
        <title>novel species isolated from the respiratory tract of Marmot.</title>
        <authorList>
            <person name="Zhang G."/>
        </authorList>
    </citation>
    <scope>NUCLEOTIDE SEQUENCE [LARGE SCALE GENOMIC DNA]</scope>
    <source>
        <strain evidence="10">686</strain>
    </source>
</reference>
<dbReference type="InterPro" id="IPR036250">
    <property type="entry name" value="AcylCo_DH-like_C"/>
</dbReference>
<evidence type="ECO:0000256" key="6">
    <source>
        <dbReference type="RuleBase" id="RU362125"/>
    </source>
</evidence>
<evidence type="ECO:0000256" key="4">
    <source>
        <dbReference type="ARBA" id="ARBA00022827"/>
    </source>
</evidence>
<dbReference type="Gene3D" id="2.40.110.10">
    <property type="entry name" value="Butyryl-CoA Dehydrogenase, subunit A, domain 2"/>
    <property type="match status" value="1"/>
</dbReference>
<name>A0A7D7QG53_9ACTN</name>
<dbReference type="EMBL" id="CP059491">
    <property type="protein sequence ID" value="QMT00802.1"/>
    <property type="molecule type" value="Genomic_DNA"/>
</dbReference>
<dbReference type="PANTHER" id="PTHR43292:SF4">
    <property type="entry name" value="ACYL-COA DEHYDROGENASE FADE34"/>
    <property type="match status" value="1"/>
</dbReference>
<dbReference type="SUPFAM" id="SSF56645">
    <property type="entry name" value="Acyl-CoA dehydrogenase NM domain-like"/>
    <property type="match status" value="1"/>
</dbReference>
<dbReference type="InterPro" id="IPR009075">
    <property type="entry name" value="AcylCo_DH/oxidase_C"/>
</dbReference>
<dbReference type="InterPro" id="IPR052161">
    <property type="entry name" value="Mycobact_Acyl-CoA_DH"/>
</dbReference>
<dbReference type="InterPro" id="IPR046373">
    <property type="entry name" value="Acyl-CoA_Oxase/DH_mid-dom_sf"/>
</dbReference>
<comment type="cofactor">
    <cofactor evidence="1 6">
        <name>FAD</name>
        <dbReference type="ChEBI" id="CHEBI:57692"/>
    </cofactor>
</comment>
<feature type="domain" description="Acyl-CoA oxidase/dehydrogenase middle" evidence="8">
    <location>
        <begin position="149"/>
        <end position="243"/>
    </location>
</feature>
<dbReference type="GO" id="GO:0005886">
    <property type="term" value="C:plasma membrane"/>
    <property type="evidence" value="ECO:0007669"/>
    <property type="project" value="TreeGrafter"/>
</dbReference>
<accession>A0A7D7QG53</accession>
<dbReference type="FunFam" id="2.40.110.10:FF:000011">
    <property type="entry name" value="Acyl-CoA dehydrogenase FadE34"/>
    <property type="match status" value="1"/>
</dbReference>